<feature type="chain" id="PRO_5012862612" evidence="1">
    <location>
        <begin position="23"/>
        <end position="280"/>
    </location>
</feature>
<gene>
    <name evidence="2" type="ORF">SAMN05421789_11570</name>
</gene>
<keyword evidence="1" id="KW-0732">Signal</keyword>
<dbReference type="InterPro" id="IPR005901">
    <property type="entry name" value="GLPGLI"/>
</dbReference>
<sequence length="280" mass="33204">MQKFLKQTIYCLFVFICGVSSAQTHRFFYELKYKSDSTQNDYLKKLMVLDVNPTETKYYDNAFLEKDSINKKFNSQNTNWTDQIPVIRKKNSNKNTNFVMLQFQVYSYPTEDSISWNLTTETKKYQGFDIQKATTKFGGRKWTAWFTKNILFSEGPYKFRGLPGLIVLLYDDKNQFDFSFVKNQNLDETYDTSNFLEIRYGSKPIPVTEKIYLQKKIEYYNDPLYLIREGLRNGTTKSYDDNGVRYTNANDLIPKIKSEQEYILKHNNPIELNKAIRYSK</sequence>
<keyword evidence="3" id="KW-1185">Reference proteome</keyword>
<dbReference type="OrthoDB" id="1440774at2"/>
<dbReference type="STRING" id="713588.SAMN05421789_11570"/>
<protein>
    <submittedName>
        <fullName evidence="2">GLPGLI family protein</fullName>
    </submittedName>
</protein>
<dbReference type="Pfam" id="PF09697">
    <property type="entry name" value="Porph_ging"/>
    <property type="match status" value="1"/>
</dbReference>
<evidence type="ECO:0000256" key="1">
    <source>
        <dbReference type="SAM" id="SignalP"/>
    </source>
</evidence>
<dbReference type="EMBL" id="FTOI01000015">
    <property type="protein sequence ID" value="SIS99049.1"/>
    <property type="molecule type" value="Genomic_DNA"/>
</dbReference>
<name>A0A1N7NLJ8_9FLAO</name>
<evidence type="ECO:0000313" key="3">
    <source>
        <dbReference type="Proteomes" id="UP000185839"/>
    </source>
</evidence>
<accession>A0A1N7NLJ8</accession>
<proteinExistence type="predicted"/>
<organism evidence="2 3">
    <name type="scientific">Kaistella chaponensis</name>
    <dbReference type="NCBI Taxonomy" id="713588"/>
    <lineage>
        <taxon>Bacteria</taxon>
        <taxon>Pseudomonadati</taxon>
        <taxon>Bacteroidota</taxon>
        <taxon>Flavobacteriia</taxon>
        <taxon>Flavobacteriales</taxon>
        <taxon>Weeksellaceae</taxon>
        <taxon>Chryseobacterium group</taxon>
        <taxon>Kaistella</taxon>
    </lineage>
</organism>
<reference evidence="3" key="1">
    <citation type="submission" date="2017-01" db="EMBL/GenBank/DDBJ databases">
        <authorList>
            <person name="Varghese N."/>
            <person name="Submissions S."/>
        </authorList>
    </citation>
    <scope>NUCLEOTIDE SEQUENCE [LARGE SCALE GENOMIC DNA]</scope>
    <source>
        <strain evidence="3">DSM 23145</strain>
    </source>
</reference>
<evidence type="ECO:0000313" key="2">
    <source>
        <dbReference type="EMBL" id="SIS99049.1"/>
    </source>
</evidence>
<dbReference type="RefSeq" id="WP_076388253.1">
    <property type="nucleotide sequence ID" value="NZ_FTOI01000015.1"/>
</dbReference>
<feature type="signal peptide" evidence="1">
    <location>
        <begin position="1"/>
        <end position="22"/>
    </location>
</feature>
<dbReference type="NCBIfam" id="TIGR01200">
    <property type="entry name" value="GLPGLI"/>
    <property type="match status" value="1"/>
</dbReference>
<dbReference type="AlphaFoldDB" id="A0A1N7NLJ8"/>
<dbReference type="Proteomes" id="UP000185839">
    <property type="component" value="Unassembled WGS sequence"/>
</dbReference>